<evidence type="ECO:0000313" key="2">
    <source>
        <dbReference type="EMBL" id="RZS92224.1"/>
    </source>
</evidence>
<dbReference type="PROSITE" id="PS51257">
    <property type="entry name" value="PROKAR_LIPOPROTEIN"/>
    <property type="match status" value="1"/>
</dbReference>
<feature type="domain" description="Putative auto-transporter adhesin head GIN" evidence="1">
    <location>
        <begin position="40"/>
        <end position="232"/>
    </location>
</feature>
<dbReference type="RefSeq" id="WP_130287389.1">
    <property type="nucleotide sequence ID" value="NZ_SGXE01000004.1"/>
</dbReference>
<sequence>MRKLSYVLIVLMFLSCDNENAPDCFQRTGDVVRREVSVPNFTRILVKPNVEMVLKQADETSVIIESGANLIDEVIATVVDGRLILENTNDCNLVRDFNQTTIFVTAPNITAIRSATQFDISSDGVLSYSNLNLASEDFNEDAGYTTGTFNLYVNCQKINVVGNNIASFFIRGNVDELSVGFFSGTGRFEGAELSAQEVRVFHRGSNKIIVNPLQAIRGEIRSTGDVIAVNRPEVIEVEEFFTGRLRFE</sequence>
<dbReference type="InterPro" id="IPR021255">
    <property type="entry name" value="DUF2807"/>
</dbReference>
<reference evidence="2 3" key="1">
    <citation type="submission" date="2019-02" db="EMBL/GenBank/DDBJ databases">
        <title>Genomic Encyclopedia of Type Strains, Phase IV (KMG-IV): sequencing the most valuable type-strain genomes for metagenomic binning, comparative biology and taxonomic classification.</title>
        <authorList>
            <person name="Goeker M."/>
        </authorList>
    </citation>
    <scope>NUCLEOTIDE SEQUENCE [LARGE SCALE GENOMIC DNA]</scope>
    <source>
        <strain evidence="2 3">DSM 17196</strain>
    </source>
</reference>
<dbReference type="Gene3D" id="2.160.20.120">
    <property type="match status" value="1"/>
</dbReference>
<evidence type="ECO:0000259" key="1">
    <source>
        <dbReference type="Pfam" id="PF10988"/>
    </source>
</evidence>
<protein>
    <submittedName>
        <fullName evidence="2">Putative autotransporter adhesin-like protein</fullName>
    </submittedName>
</protein>
<dbReference type="AlphaFoldDB" id="A0A4Q7NY82"/>
<dbReference type="EMBL" id="SGXE01000004">
    <property type="protein sequence ID" value="RZS92224.1"/>
    <property type="molecule type" value="Genomic_DNA"/>
</dbReference>
<gene>
    <name evidence="2" type="ORF">EV197_2860</name>
</gene>
<comment type="caution">
    <text evidence="2">The sequence shown here is derived from an EMBL/GenBank/DDBJ whole genome shotgun (WGS) entry which is preliminary data.</text>
</comment>
<evidence type="ECO:0000313" key="3">
    <source>
        <dbReference type="Proteomes" id="UP000292262"/>
    </source>
</evidence>
<accession>A0A4Q7NY82</accession>
<proteinExistence type="predicted"/>
<dbReference type="Proteomes" id="UP000292262">
    <property type="component" value="Unassembled WGS sequence"/>
</dbReference>
<keyword evidence="3" id="KW-1185">Reference proteome</keyword>
<dbReference type="Pfam" id="PF10988">
    <property type="entry name" value="DUF2807"/>
    <property type="match status" value="1"/>
</dbReference>
<dbReference type="OrthoDB" id="1466971at2"/>
<name>A0A4Q7NY82_9FLAO</name>
<organism evidence="2 3">
    <name type="scientific">Aquimarina brevivitae</name>
    <dbReference type="NCBI Taxonomy" id="323412"/>
    <lineage>
        <taxon>Bacteria</taxon>
        <taxon>Pseudomonadati</taxon>
        <taxon>Bacteroidota</taxon>
        <taxon>Flavobacteriia</taxon>
        <taxon>Flavobacteriales</taxon>
        <taxon>Flavobacteriaceae</taxon>
        <taxon>Aquimarina</taxon>
    </lineage>
</organism>